<dbReference type="EMBL" id="FNDD01000002">
    <property type="protein sequence ID" value="SDG77191.1"/>
    <property type="molecule type" value="Genomic_DNA"/>
</dbReference>
<dbReference type="OrthoDB" id="9781892at2"/>
<dbReference type="GO" id="GO:0009244">
    <property type="term" value="P:lipopolysaccharide core region biosynthetic process"/>
    <property type="evidence" value="ECO:0007669"/>
    <property type="project" value="TreeGrafter"/>
</dbReference>
<name>A0A1G7WZ78_9VIBR</name>
<sequence length="383" mass="43405">MSTTLTIKNGLRRFDKARKRQMQSLTGSLLSALNNRTSCETELLKPEETKRIAIVRNNSRVGNTVFLIPFIRQVQQFYPDAEITLIQKMPWQQQIFENMGIAKFGFTQFTFKNWRQCLRNLKALRQTQYDLCLMPFASSQDAITCALINAKNKVAPSHEHYNNAFTHTFEPQVVYSHASLRCLSLLPRLAHQSLHKTSHQMTFSEQELEVGKAARQALGSNDKRVMAYFRGARGDKKMSDQAWTSILEKFDAASDTPINWVEVMGPEICQPLGKCDHAYRASSLRELACFLKHTDGFISCDTGPLHLADAADVACIGLYTHTNPEMYGLLGERCVHIDDIDGFDASKVLAHVLNQRPNNVVPITTSFHEQRLREVELGQLQAL</sequence>
<reference evidence="3 5" key="1">
    <citation type="submission" date="2016-10" db="EMBL/GenBank/DDBJ databases">
        <authorList>
            <person name="de Groot N.N."/>
        </authorList>
    </citation>
    <scope>NUCLEOTIDE SEQUENCE [LARGE SCALE GENOMIC DNA]</scope>
    <source>
        <strain evidence="3 5">CGMCC 1.10228</strain>
    </source>
</reference>
<organism evidence="3 5">
    <name type="scientific">Vibrio xiamenensis</name>
    <dbReference type="NCBI Taxonomy" id="861298"/>
    <lineage>
        <taxon>Bacteria</taxon>
        <taxon>Pseudomonadati</taxon>
        <taxon>Pseudomonadota</taxon>
        <taxon>Gammaproteobacteria</taxon>
        <taxon>Vibrionales</taxon>
        <taxon>Vibrionaceae</taxon>
        <taxon>Vibrio</taxon>
    </lineage>
</organism>
<evidence type="ECO:0000313" key="4">
    <source>
        <dbReference type="EMBL" id="SDG88561.1"/>
    </source>
</evidence>
<evidence type="ECO:0000256" key="2">
    <source>
        <dbReference type="ARBA" id="ARBA00022679"/>
    </source>
</evidence>
<gene>
    <name evidence="3" type="ORF">SAMN04488136_102273</name>
    <name evidence="4" type="ORF">SAMN04488136_10477</name>
</gene>
<keyword evidence="2 3" id="KW-0808">Transferase</keyword>
<dbReference type="PANTHER" id="PTHR30160">
    <property type="entry name" value="TETRAACYLDISACCHARIDE 4'-KINASE-RELATED"/>
    <property type="match status" value="1"/>
</dbReference>
<dbReference type="Gene3D" id="3.40.50.2000">
    <property type="entry name" value="Glycogen Phosphorylase B"/>
    <property type="match status" value="2"/>
</dbReference>
<evidence type="ECO:0000256" key="1">
    <source>
        <dbReference type="ARBA" id="ARBA00022676"/>
    </source>
</evidence>
<dbReference type="Pfam" id="PF01075">
    <property type="entry name" value="Glyco_transf_9"/>
    <property type="match status" value="1"/>
</dbReference>
<dbReference type="GO" id="GO:0008713">
    <property type="term" value="F:ADP-heptose-lipopolysaccharide heptosyltransferase activity"/>
    <property type="evidence" value="ECO:0007669"/>
    <property type="project" value="TreeGrafter"/>
</dbReference>
<keyword evidence="1" id="KW-0328">Glycosyltransferase</keyword>
<dbReference type="EMBL" id="FNDD01000004">
    <property type="protein sequence ID" value="SDG88561.1"/>
    <property type="molecule type" value="Genomic_DNA"/>
</dbReference>
<dbReference type="Proteomes" id="UP000198854">
    <property type="component" value="Unassembled WGS sequence"/>
</dbReference>
<dbReference type="GO" id="GO:0005829">
    <property type="term" value="C:cytosol"/>
    <property type="evidence" value="ECO:0007669"/>
    <property type="project" value="TreeGrafter"/>
</dbReference>
<dbReference type="SUPFAM" id="SSF53756">
    <property type="entry name" value="UDP-Glycosyltransferase/glycogen phosphorylase"/>
    <property type="match status" value="1"/>
</dbReference>
<keyword evidence="5" id="KW-1185">Reference proteome</keyword>
<dbReference type="InterPro" id="IPR051199">
    <property type="entry name" value="LPS_LOS_Heptosyltrfase"/>
</dbReference>
<evidence type="ECO:0000313" key="3">
    <source>
        <dbReference type="EMBL" id="SDG77191.1"/>
    </source>
</evidence>
<dbReference type="AlphaFoldDB" id="A0A1G7WZ78"/>
<dbReference type="STRING" id="861298.SAMN04488136_102273"/>
<protein>
    <submittedName>
        <fullName evidence="3">ADP-heptose:LPS heptosyltransferase</fullName>
    </submittedName>
</protein>
<dbReference type="InterPro" id="IPR002201">
    <property type="entry name" value="Glyco_trans_9"/>
</dbReference>
<proteinExistence type="predicted"/>
<dbReference type="RefSeq" id="WP_093269457.1">
    <property type="nucleotide sequence ID" value="NZ_FNDD01000002.1"/>
</dbReference>
<evidence type="ECO:0000313" key="5">
    <source>
        <dbReference type="Proteomes" id="UP000198854"/>
    </source>
</evidence>
<accession>A0A1G7WZ78</accession>
<dbReference type="CDD" id="cd03789">
    <property type="entry name" value="GT9_LPS_heptosyltransferase"/>
    <property type="match status" value="1"/>
</dbReference>